<sequence>MPKYVHYLIFVAILLAVINVIPVLGAPAISWEGQANPVTYRYDAWSLCAVSNTTGSVTLTLGTIYSNKPYDYKTAKNATFDYFCWYVSPPAGSYTTTATASDASGTTSATITLVVNKASPSATMSESLSGGQWIYGLDIYAYESNKGDNDVLYKIVINGTVFAQWYGNAGGTYYTSNHSLRFVKNGNWQMQFIAIGGQNYTDYTMQTLTATIAPVWADRKGNPVSSIYSAIPYAYGVLTTPNDGYSSLSNIPVSKFALDIPVPVYVVDWWSTQPYVYVGQKLYIQIRAIANNTGGSVAKLPADFQHVYGYVPWPDGFRTVTFPDLGLMKAGDKITFEVTRYALTVWEKSRSCSCTNTSCSCTFIITCNDSAVTPKLPISYTLSPPNWSLRKGYTITVDGKTSGFTFDHDTSTLVISTSFSQSSLEPGDHVISLTYPIAVSAGAPSPTPSQNVSTGGAPPSPQNVSIGGGGAVGGVPSIPIIPSTPEQGGGAVGGGIVGGIIGGAVGGPAGAVAGAVAGAIVGSTIGELLGSEIGSIIGASGMGGAIIIGALISVVVGAVAGYLGSVIYSGLVGSIGSSLALVASAVLGVIAGILLAIAILFLCVIVPYPYNILLLLLLAVLVLLLLSKKKKKGRKAVAGALALATAIPFVPP</sequence>
<evidence type="ECO:0000313" key="5">
    <source>
        <dbReference type="Proteomes" id="UP000277582"/>
    </source>
</evidence>
<feature type="region of interest" description="Disordered" evidence="1">
    <location>
        <begin position="444"/>
        <end position="468"/>
    </location>
</feature>
<reference evidence="4 6" key="2">
    <citation type="journal article" date="2019" name="Nat. Microbiol.">
        <title>Wide diversity of methane and short-chain alkane metabolisms in uncultured archaea.</title>
        <authorList>
            <person name="Borrel G."/>
            <person name="Adam P.S."/>
            <person name="McKay L.J."/>
            <person name="Chen L.X."/>
            <person name="Sierra-Garcia I.N."/>
            <person name="Sieber C.M."/>
            <person name="Letourneur Q."/>
            <person name="Ghozlane A."/>
            <person name="Andersen G.L."/>
            <person name="Li W.J."/>
            <person name="Hallam S.J."/>
            <person name="Muyzer G."/>
            <person name="de Oliveira V.M."/>
            <person name="Inskeep W.P."/>
            <person name="Banfield J.F."/>
            <person name="Gribaldo S."/>
        </authorList>
    </citation>
    <scope>NUCLEOTIDE SEQUENCE [LARGE SCALE GENOMIC DNA]</scope>
    <source>
        <strain evidence="4">NM4</strain>
    </source>
</reference>
<organism evidence="3 5">
    <name type="scientific">Candidatus Methanodesulfokora washburnensis</name>
    <dbReference type="NCBI Taxonomy" id="2478471"/>
    <lineage>
        <taxon>Archaea</taxon>
        <taxon>Thermoproteota</taxon>
        <taxon>Candidatus Korarchaeia</taxon>
        <taxon>Candidatus Korarchaeia incertae sedis</taxon>
        <taxon>Candidatus Methanodesulfokora</taxon>
    </lineage>
</organism>
<proteinExistence type="predicted"/>
<dbReference type="Proteomes" id="UP000277582">
    <property type="component" value="Unassembled WGS sequence"/>
</dbReference>
<comment type="caution">
    <text evidence="3">The sequence shown here is derived from an EMBL/GenBank/DDBJ whole genome shotgun (WGS) entry which is preliminary data.</text>
</comment>
<feature type="transmembrane region" description="Helical" evidence="2">
    <location>
        <begin position="542"/>
        <end position="567"/>
    </location>
</feature>
<keyword evidence="2" id="KW-1133">Transmembrane helix</keyword>
<keyword evidence="2" id="KW-0472">Membrane</keyword>
<dbReference type="EMBL" id="RCOS01000021">
    <property type="protein sequence ID" value="RSN78327.1"/>
    <property type="molecule type" value="Genomic_DNA"/>
</dbReference>
<dbReference type="EMBL" id="RXII01000020">
    <property type="protein sequence ID" value="RZN63258.1"/>
    <property type="molecule type" value="Genomic_DNA"/>
</dbReference>
<dbReference type="RefSeq" id="WP_125670222.1">
    <property type="nucleotide sequence ID" value="NZ_RCOS01000021.1"/>
</dbReference>
<name>A0A429GX58_9CREN</name>
<evidence type="ECO:0000313" key="4">
    <source>
        <dbReference type="EMBL" id="RZN63258.1"/>
    </source>
</evidence>
<evidence type="ECO:0000256" key="1">
    <source>
        <dbReference type="SAM" id="MobiDB-lite"/>
    </source>
</evidence>
<feature type="transmembrane region" description="Helical" evidence="2">
    <location>
        <begin position="608"/>
        <end position="626"/>
    </location>
</feature>
<accession>A0A429GX58</accession>
<feature type="transmembrane region" description="Helical" evidence="2">
    <location>
        <begin position="579"/>
        <end position="602"/>
    </location>
</feature>
<dbReference type="AlphaFoldDB" id="A0A429GX58"/>
<dbReference type="Proteomes" id="UP000316217">
    <property type="component" value="Unassembled WGS sequence"/>
</dbReference>
<evidence type="ECO:0000256" key="2">
    <source>
        <dbReference type="SAM" id="Phobius"/>
    </source>
</evidence>
<gene>
    <name evidence="3" type="ORF">D6D85_01190</name>
    <name evidence="4" type="ORF">EF810_01155</name>
</gene>
<evidence type="ECO:0000313" key="6">
    <source>
        <dbReference type="Proteomes" id="UP000316217"/>
    </source>
</evidence>
<protein>
    <submittedName>
        <fullName evidence="3">Phage holin family protein</fullName>
    </submittedName>
</protein>
<evidence type="ECO:0000313" key="3">
    <source>
        <dbReference type="EMBL" id="RSN78327.1"/>
    </source>
</evidence>
<keyword evidence="2" id="KW-0812">Transmembrane</keyword>
<reference evidence="3 5" key="1">
    <citation type="submission" date="2018-10" db="EMBL/GenBank/DDBJ databases">
        <title>Co-occurring genomic capacity for anaerobic methane metabolism and dissimilatory sulfite reduction discovered in the Korarchaeota.</title>
        <authorList>
            <person name="Mckay L.J."/>
            <person name="Dlakic M."/>
            <person name="Fields M.W."/>
            <person name="Delmont T.O."/>
            <person name="Eren A.M."/>
            <person name="Jay Z.J."/>
            <person name="Klingelsmith K.B."/>
            <person name="Rusch D.B."/>
            <person name="Inskeep W.P."/>
        </authorList>
    </citation>
    <scope>NUCLEOTIDE SEQUENCE [LARGE SCALE GENOMIC DNA]</scope>
    <source>
        <strain evidence="3 5">MDKW</strain>
    </source>
</reference>
<keyword evidence="5" id="KW-1185">Reference proteome</keyword>